<gene>
    <name evidence="2" type="ORF">FE240_13535</name>
</gene>
<dbReference type="PANTHER" id="PTHR35867:SF1">
    <property type="entry name" value="PROTEIN RSEC"/>
    <property type="match status" value="1"/>
</dbReference>
<keyword evidence="3" id="KW-1185">Reference proteome</keyword>
<dbReference type="InterPro" id="IPR007359">
    <property type="entry name" value="SigmaE_reg_RseC_MucC"/>
</dbReference>
<evidence type="ECO:0000313" key="3">
    <source>
        <dbReference type="Proteomes" id="UP000594034"/>
    </source>
</evidence>
<proteinExistence type="predicted"/>
<evidence type="ECO:0000256" key="1">
    <source>
        <dbReference type="SAM" id="Phobius"/>
    </source>
</evidence>
<dbReference type="KEGG" id="asim:FE240_13535"/>
<dbReference type="PANTHER" id="PTHR35867">
    <property type="entry name" value="PROTEIN RSEC"/>
    <property type="match status" value="1"/>
</dbReference>
<dbReference type="Pfam" id="PF04246">
    <property type="entry name" value="RseC_MucC"/>
    <property type="match status" value="1"/>
</dbReference>
<dbReference type="InterPro" id="IPR026268">
    <property type="entry name" value="RseC"/>
</dbReference>
<reference evidence="2 3" key="1">
    <citation type="submission" date="2019-05" db="EMBL/GenBank/DDBJ databases">
        <title>OXA-830, a novel chromosomally encoded expanded-spectrum class D beta-lactamase in Aeromonas simiae.</title>
        <authorList>
            <person name="Zhou W."/>
            <person name="Chen Q."/>
        </authorList>
    </citation>
    <scope>NUCLEOTIDE SEQUENCE [LARGE SCALE GENOMIC DNA]</scope>
    <source>
        <strain evidence="2 3">A6</strain>
    </source>
</reference>
<sequence>MSEELATVVELDGDHAWVTCERRSACGSCHQQSDCGTGTVVKALANRAHRVRVRLAGEVRVGQQIRIGIPQRSLVSSAALVYLLPLFTLMLGALLGQLWLRPLLEAGEGATIAMTALGGVVGFLRVRYLSRRLSEGDYAPRMLGVVISTHFQP</sequence>
<keyword evidence="1" id="KW-0472">Membrane</keyword>
<dbReference type="PIRSF" id="PIRSF004923">
    <property type="entry name" value="RseC"/>
    <property type="match status" value="1"/>
</dbReference>
<name>A0A5J6WXA3_9GAMM</name>
<protein>
    <submittedName>
        <fullName evidence="2">Transcriptional regulator</fullName>
    </submittedName>
</protein>
<dbReference type="RefSeq" id="WP_193001644.1">
    <property type="nucleotide sequence ID" value="NZ_CP040449.1"/>
</dbReference>
<dbReference type="Proteomes" id="UP000594034">
    <property type="component" value="Chromosome"/>
</dbReference>
<dbReference type="EMBL" id="CP040449">
    <property type="protein sequence ID" value="QFI55622.1"/>
    <property type="molecule type" value="Genomic_DNA"/>
</dbReference>
<keyword evidence="1" id="KW-0812">Transmembrane</keyword>
<dbReference type="AlphaFoldDB" id="A0A5J6WXA3"/>
<feature type="transmembrane region" description="Helical" evidence="1">
    <location>
        <begin position="79"/>
        <end position="100"/>
    </location>
</feature>
<organism evidence="2 3">
    <name type="scientific">Aeromonas simiae</name>
    <dbReference type="NCBI Taxonomy" id="218936"/>
    <lineage>
        <taxon>Bacteria</taxon>
        <taxon>Pseudomonadati</taxon>
        <taxon>Pseudomonadota</taxon>
        <taxon>Gammaproteobacteria</taxon>
        <taxon>Aeromonadales</taxon>
        <taxon>Aeromonadaceae</taxon>
        <taxon>Aeromonas</taxon>
    </lineage>
</organism>
<accession>A0A5J6WXA3</accession>
<evidence type="ECO:0000313" key="2">
    <source>
        <dbReference type="EMBL" id="QFI55622.1"/>
    </source>
</evidence>
<keyword evidence="1" id="KW-1133">Transmembrane helix</keyword>
<feature type="transmembrane region" description="Helical" evidence="1">
    <location>
        <begin position="106"/>
        <end position="124"/>
    </location>
</feature>